<dbReference type="PANTHER" id="PTHR32071">
    <property type="entry name" value="TRANSCRIPTIONAL REGULATORY PROTEIN"/>
    <property type="match status" value="1"/>
</dbReference>
<dbReference type="InterPro" id="IPR058031">
    <property type="entry name" value="AAA_lid_NorR"/>
</dbReference>
<dbReference type="GO" id="GO:0005524">
    <property type="term" value="F:ATP binding"/>
    <property type="evidence" value="ECO:0007669"/>
    <property type="project" value="UniProtKB-KW"/>
</dbReference>
<dbReference type="AlphaFoldDB" id="A0A2N3L4N6"/>
<dbReference type="Gene3D" id="3.40.50.300">
    <property type="entry name" value="P-loop containing nucleotide triphosphate hydrolases"/>
    <property type="match status" value="1"/>
</dbReference>
<accession>A0A2N3L4N6</accession>
<dbReference type="InterPro" id="IPR002197">
    <property type="entry name" value="HTH_Fis"/>
</dbReference>
<protein>
    <submittedName>
        <fullName evidence="11">Sigma-54-dependent Fis family transcriptional regulator</fullName>
    </submittedName>
</protein>
<evidence type="ECO:0000256" key="4">
    <source>
        <dbReference type="ARBA" id="ARBA00023012"/>
    </source>
</evidence>
<proteinExistence type="predicted"/>
<keyword evidence="6" id="KW-0010">Activator</keyword>
<dbReference type="Gene3D" id="3.40.50.2300">
    <property type="match status" value="1"/>
</dbReference>
<feature type="domain" description="Sigma-54 factor interaction" evidence="9">
    <location>
        <begin position="143"/>
        <end position="373"/>
    </location>
</feature>
<dbReference type="InterPro" id="IPR027417">
    <property type="entry name" value="P-loop_NTPase"/>
</dbReference>
<evidence type="ECO:0000259" key="9">
    <source>
        <dbReference type="PROSITE" id="PS50045"/>
    </source>
</evidence>
<evidence type="ECO:0000259" key="10">
    <source>
        <dbReference type="PROSITE" id="PS50110"/>
    </source>
</evidence>
<keyword evidence="12" id="KW-1185">Reference proteome</keyword>
<sequence length="459" mass="50728">MSRQIRILIVDDEESFVRSLSFALRTEGMDVTGVHSGEDAFLAVRKQQFDIILLDLRLPGADGMEVLASIQKLDISIPVIMISAHGDTRAAVQAVKNGAADYLSKPFELDELIHTIKTTLDQSQVALELDYHRRRDAVPANGLIGDCAAMSALRTTIDRVAQSSASRILLLGESGTGKALVARAIHSQSPRQDRAFVEVNCAALPEQLIESELFGAEKGSYTGAHQKRTGLVRLADSGTLFLDEIGELPLALQAKFLHFLENGDYRPVGAERSASADVRVIAATNRDLAEQVRLGQFREDLFYRLNVITIDIPALRARGEDILSLVSHFADRQAQAEGCRPIEFDSETQGILRTHPWRGNVRELKNLIERLTILYPGKTISADVLPGEFHQTDDPHYSDGTNRLSNAAHPQLQDRLDVTERHIVQDALEQADGHKGRAAEILGISRHALKRRLQRLGLQ</sequence>
<dbReference type="CDD" id="cd00009">
    <property type="entry name" value="AAA"/>
    <property type="match status" value="1"/>
</dbReference>
<dbReference type="GO" id="GO:0043565">
    <property type="term" value="F:sequence-specific DNA binding"/>
    <property type="evidence" value="ECO:0007669"/>
    <property type="project" value="InterPro"/>
</dbReference>
<dbReference type="GO" id="GO:0006355">
    <property type="term" value="P:regulation of DNA-templated transcription"/>
    <property type="evidence" value="ECO:0007669"/>
    <property type="project" value="InterPro"/>
</dbReference>
<evidence type="ECO:0000313" key="12">
    <source>
        <dbReference type="Proteomes" id="UP000233332"/>
    </source>
</evidence>
<keyword evidence="4" id="KW-0902">Two-component regulatory system</keyword>
<feature type="modified residue" description="4-aspartylphosphate" evidence="8">
    <location>
        <position position="55"/>
    </location>
</feature>
<dbReference type="Gene3D" id="1.10.10.60">
    <property type="entry name" value="Homeodomain-like"/>
    <property type="match status" value="1"/>
</dbReference>
<dbReference type="Gene3D" id="1.10.8.60">
    <property type="match status" value="1"/>
</dbReference>
<keyword evidence="3" id="KW-0067">ATP-binding</keyword>
<dbReference type="GO" id="GO:0000160">
    <property type="term" value="P:phosphorelay signal transduction system"/>
    <property type="evidence" value="ECO:0007669"/>
    <property type="project" value="UniProtKB-KW"/>
</dbReference>
<dbReference type="Pfam" id="PF00158">
    <property type="entry name" value="Sigma54_activat"/>
    <property type="match status" value="1"/>
</dbReference>
<dbReference type="PROSITE" id="PS50045">
    <property type="entry name" value="SIGMA54_INTERACT_4"/>
    <property type="match status" value="1"/>
</dbReference>
<dbReference type="InterPro" id="IPR003593">
    <property type="entry name" value="AAA+_ATPase"/>
</dbReference>
<evidence type="ECO:0000256" key="3">
    <source>
        <dbReference type="ARBA" id="ARBA00022840"/>
    </source>
</evidence>
<dbReference type="FunFam" id="3.40.50.2300:FF:000018">
    <property type="entry name" value="DNA-binding transcriptional regulator NtrC"/>
    <property type="match status" value="1"/>
</dbReference>
<feature type="domain" description="Response regulatory" evidence="10">
    <location>
        <begin position="6"/>
        <end position="120"/>
    </location>
</feature>
<evidence type="ECO:0000256" key="8">
    <source>
        <dbReference type="PROSITE-ProRule" id="PRU00169"/>
    </source>
</evidence>
<dbReference type="InterPro" id="IPR001789">
    <property type="entry name" value="Sig_transdc_resp-reg_receiver"/>
</dbReference>
<keyword evidence="1 8" id="KW-0597">Phosphoprotein</keyword>
<dbReference type="SUPFAM" id="SSF46689">
    <property type="entry name" value="Homeodomain-like"/>
    <property type="match status" value="1"/>
</dbReference>
<dbReference type="InterPro" id="IPR009057">
    <property type="entry name" value="Homeodomain-like_sf"/>
</dbReference>
<dbReference type="InterPro" id="IPR011006">
    <property type="entry name" value="CheY-like_superfamily"/>
</dbReference>
<evidence type="ECO:0000256" key="1">
    <source>
        <dbReference type="ARBA" id="ARBA00022553"/>
    </source>
</evidence>
<organism evidence="11 12">
    <name type="scientific">Thalassospira lohafexi</name>
    <dbReference type="NCBI Taxonomy" id="744227"/>
    <lineage>
        <taxon>Bacteria</taxon>
        <taxon>Pseudomonadati</taxon>
        <taxon>Pseudomonadota</taxon>
        <taxon>Alphaproteobacteria</taxon>
        <taxon>Rhodospirillales</taxon>
        <taxon>Thalassospiraceae</taxon>
        <taxon>Thalassospira</taxon>
    </lineage>
</organism>
<dbReference type="Pfam" id="PF02954">
    <property type="entry name" value="HTH_8"/>
    <property type="match status" value="1"/>
</dbReference>
<dbReference type="PROSITE" id="PS50110">
    <property type="entry name" value="RESPONSE_REGULATORY"/>
    <property type="match status" value="1"/>
</dbReference>
<dbReference type="SUPFAM" id="SSF52172">
    <property type="entry name" value="CheY-like"/>
    <property type="match status" value="1"/>
</dbReference>
<dbReference type="RefSeq" id="WP_101302897.1">
    <property type="nucleotide sequence ID" value="NZ_NXGX01000005.1"/>
</dbReference>
<dbReference type="InterPro" id="IPR025662">
    <property type="entry name" value="Sigma_54_int_dom_ATP-bd_1"/>
</dbReference>
<dbReference type="SMART" id="SM00382">
    <property type="entry name" value="AAA"/>
    <property type="match status" value="1"/>
</dbReference>
<evidence type="ECO:0000256" key="6">
    <source>
        <dbReference type="ARBA" id="ARBA00023159"/>
    </source>
</evidence>
<evidence type="ECO:0000313" key="11">
    <source>
        <dbReference type="EMBL" id="PKR57775.1"/>
    </source>
</evidence>
<dbReference type="FunFam" id="3.40.50.300:FF:000006">
    <property type="entry name" value="DNA-binding transcriptional regulator NtrC"/>
    <property type="match status" value="1"/>
</dbReference>
<dbReference type="Pfam" id="PF00072">
    <property type="entry name" value="Response_reg"/>
    <property type="match status" value="1"/>
</dbReference>
<keyword evidence="7" id="KW-0804">Transcription</keyword>
<evidence type="ECO:0000256" key="5">
    <source>
        <dbReference type="ARBA" id="ARBA00023015"/>
    </source>
</evidence>
<gene>
    <name evidence="11" type="ORF">COO92_13460</name>
</gene>
<dbReference type="InterPro" id="IPR002078">
    <property type="entry name" value="Sigma_54_int"/>
</dbReference>
<dbReference type="EMBL" id="NXGX01000005">
    <property type="protein sequence ID" value="PKR57775.1"/>
    <property type="molecule type" value="Genomic_DNA"/>
</dbReference>
<dbReference type="SMART" id="SM00448">
    <property type="entry name" value="REC"/>
    <property type="match status" value="1"/>
</dbReference>
<dbReference type="PRINTS" id="PR01590">
    <property type="entry name" value="HTHFIS"/>
</dbReference>
<evidence type="ECO:0000256" key="7">
    <source>
        <dbReference type="ARBA" id="ARBA00023163"/>
    </source>
</evidence>
<evidence type="ECO:0000256" key="2">
    <source>
        <dbReference type="ARBA" id="ARBA00022741"/>
    </source>
</evidence>
<comment type="caution">
    <text evidence="11">The sequence shown here is derived from an EMBL/GenBank/DDBJ whole genome shotgun (WGS) entry which is preliminary data.</text>
</comment>
<keyword evidence="5" id="KW-0805">Transcription regulation</keyword>
<dbReference type="Pfam" id="PF25601">
    <property type="entry name" value="AAA_lid_14"/>
    <property type="match status" value="1"/>
</dbReference>
<keyword evidence="2" id="KW-0547">Nucleotide-binding</keyword>
<name>A0A2N3L4N6_9PROT</name>
<reference evidence="11 12" key="1">
    <citation type="submission" date="2017-09" db="EMBL/GenBank/DDBJ databases">
        <title>Biodiversity and function of Thalassospira species in the particle-attached aromatic-hydrocarbon-degrading consortia from the surface seawater of the China South Sea.</title>
        <authorList>
            <person name="Dong C."/>
            <person name="Lai Q."/>
            <person name="Shao Z."/>
        </authorList>
    </citation>
    <scope>NUCLEOTIDE SEQUENCE [LARGE SCALE GENOMIC DNA]</scope>
    <source>
        <strain evidence="11 12">139Z-12</strain>
    </source>
</reference>
<dbReference type="PROSITE" id="PS00675">
    <property type="entry name" value="SIGMA54_INTERACT_1"/>
    <property type="match status" value="1"/>
</dbReference>
<dbReference type="Proteomes" id="UP000233332">
    <property type="component" value="Unassembled WGS sequence"/>
</dbReference>
<dbReference type="SUPFAM" id="SSF52540">
    <property type="entry name" value="P-loop containing nucleoside triphosphate hydrolases"/>
    <property type="match status" value="1"/>
</dbReference>